<keyword evidence="3 8" id="KW-0547">Nucleotide-binding</keyword>
<feature type="region of interest" description="Disordered" evidence="10">
    <location>
        <begin position="44"/>
        <end position="238"/>
    </location>
</feature>
<feature type="compositionally biased region" description="Acidic residues" evidence="10">
    <location>
        <begin position="91"/>
        <end position="121"/>
    </location>
</feature>
<comment type="subcellular location">
    <subcellularLocation>
        <location evidence="8">Cell membrane</location>
        <topology evidence="8">Peripheral membrane protein</topology>
        <orientation evidence="8">Cytoplasmic side</orientation>
    </subcellularLocation>
    <subcellularLocation>
        <location evidence="8">Cytoplasm</location>
    </subcellularLocation>
</comment>
<keyword evidence="7 8" id="KW-0675">Receptor</keyword>
<dbReference type="SUPFAM" id="SSF47364">
    <property type="entry name" value="Domain of the SRP/SRP receptor G-proteins"/>
    <property type="match status" value="1"/>
</dbReference>
<feature type="compositionally biased region" description="Basic and acidic residues" evidence="10">
    <location>
        <begin position="215"/>
        <end position="229"/>
    </location>
</feature>
<accession>A0A0U3E7A3</accession>
<dbReference type="Proteomes" id="UP000067738">
    <property type="component" value="Chromosome"/>
</dbReference>
<comment type="similarity">
    <text evidence="8">Belongs to the GTP-binding SRP family. FtsY subfamily.</text>
</comment>
<evidence type="ECO:0000256" key="6">
    <source>
        <dbReference type="ARBA" id="ARBA00023136"/>
    </source>
</evidence>
<evidence type="ECO:0000313" key="13">
    <source>
        <dbReference type="Proteomes" id="UP000067738"/>
    </source>
</evidence>
<evidence type="ECO:0000259" key="11">
    <source>
        <dbReference type="PROSITE" id="PS00300"/>
    </source>
</evidence>
<dbReference type="Pfam" id="PF02881">
    <property type="entry name" value="SRP54_N"/>
    <property type="match status" value="1"/>
</dbReference>
<feature type="binding site" evidence="8">
    <location>
        <begin position="420"/>
        <end position="424"/>
    </location>
    <ligand>
        <name>GTP</name>
        <dbReference type="ChEBI" id="CHEBI:37565"/>
    </ligand>
</feature>
<feature type="compositionally biased region" description="Acidic residues" evidence="10">
    <location>
        <begin position="153"/>
        <end position="181"/>
    </location>
</feature>
<gene>
    <name evidence="8 12" type="primary">ftsY</name>
    <name evidence="12" type="ORF">sm9_2139</name>
</gene>
<feature type="coiled-coil region" evidence="9">
    <location>
        <begin position="2"/>
        <end position="36"/>
    </location>
</feature>
<feature type="compositionally biased region" description="Basic and acidic residues" evidence="10">
    <location>
        <begin position="122"/>
        <end position="152"/>
    </location>
</feature>
<name>A0A0U3E7A3_9EURY</name>
<feature type="binding site" evidence="8">
    <location>
        <begin position="338"/>
        <end position="345"/>
    </location>
    <ligand>
        <name>GTP</name>
        <dbReference type="ChEBI" id="CHEBI:37565"/>
    </ligand>
</feature>
<keyword evidence="2 8" id="KW-0963">Cytoplasm</keyword>
<dbReference type="PANTHER" id="PTHR43134:SF1">
    <property type="entry name" value="SIGNAL RECOGNITION PARTICLE RECEPTOR SUBUNIT ALPHA"/>
    <property type="match status" value="1"/>
</dbReference>
<evidence type="ECO:0000256" key="5">
    <source>
        <dbReference type="ARBA" id="ARBA00023134"/>
    </source>
</evidence>
<feature type="compositionally biased region" description="Basic and acidic residues" evidence="10">
    <location>
        <begin position="183"/>
        <end position="205"/>
    </location>
</feature>
<protein>
    <recommendedName>
        <fullName evidence="8">Signal recognition particle receptor FtsY</fullName>
        <shortName evidence="8">SRP receptor</shortName>
        <ecNumber evidence="8">3.6.5.4</ecNumber>
    </recommendedName>
</protein>
<dbReference type="PROSITE" id="PS00300">
    <property type="entry name" value="SRP54"/>
    <property type="match status" value="1"/>
</dbReference>
<dbReference type="GO" id="GO:0005525">
    <property type="term" value="F:GTP binding"/>
    <property type="evidence" value="ECO:0007669"/>
    <property type="project" value="UniProtKB-UniRule"/>
</dbReference>
<dbReference type="EC" id="3.6.5.4" evidence="8"/>
<feature type="compositionally biased region" description="Basic and acidic residues" evidence="10">
    <location>
        <begin position="66"/>
        <end position="90"/>
    </location>
</feature>
<dbReference type="CDD" id="cd17874">
    <property type="entry name" value="FtsY"/>
    <property type="match status" value="1"/>
</dbReference>
<dbReference type="GO" id="GO:0003924">
    <property type="term" value="F:GTPase activity"/>
    <property type="evidence" value="ECO:0007669"/>
    <property type="project" value="UniProtKB-UniRule"/>
</dbReference>
<feature type="binding site" evidence="8">
    <location>
        <begin position="478"/>
        <end position="481"/>
    </location>
    <ligand>
        <name>GTP</name>
        <dbReference type="ChEBI" id="CHEBI:37565"/>
    </ligand>
</feature>
<comment type="subunit">
    <text evidence="8">Part of the signal recognition particle protein translocation system, which is composed of SRP and FtsY.</text>
</comment>
<dbReference type="GO" id="GO:0005737">
    <property type="term" value="C:cytoplasm"/>
    <property type="evidence" value="ECO:0007669"/>
    <property type="project" value="UniProtKB-SubCell"/>
</dbReference>
<dbReference type="SMART" id="SM00382">
    <property type="entry name" value="AAA"/>
    <property type="match status" value="1"/>
</dbReference>
<sequence>MFESLKKKLSRTSDKLEEELIEEAKQEDNLQEEEGKKRSFFSFGRKKKEESVDESKLIESDEETSGEEKLAEEKKSHFWSRGKKDDKKEDETSDEEQSVDEVVGDESPVEVESQDEEEIVEEPVKEEKKSRFWSWGRKDDKKEDSEDKKAEEVSDEVESDGESVEEEVPDEVESVDEEVSAEEPVKEEKKSHFWSRDKKDDKKEEETSDDEEEKEEKSHFWSRNKNKDDDSPEGSGGLFSFVREKTISEKHVEDTLWELEMGLLEGDVAMEVATEVVDSVKDDLVGRKIKRSSDITEYTYNALRNAVAEIIDVPGKSMTEMIEEKKAQGEPLVVMFVGINGTGKTTTIGKLANYYLKKGYTPVIAASDTFRAGAIEQVTHHADNVGVKIIKHQKGSDPAAVAYDAVEHAKAQGKELVLIDTAGRMQTNTNLMDEMKKIKRVSNPDLVIFVGDALTGNDATQQAVKFNEAIDIDGVILTKADADSKGGASLSIGYVIKKPIMFLGMGQGYDDIMEYDADWMLNQLFSEDEVAVEE</sequence>
<comment type="function">
    <text evidence="8">Involved in targeting and insertion of nascent membrane proteins into the cytoplasmic membrane. Acts as a receptor for the complex formed by the signal recognition particle (SRP) and the ribosome-nascent chain (RNC).</text>
</comment>
<evidence type="ECO:0000256" key="7">
    <source>
        <dbReference type="ARBA" id="ARBA00023170"/>
    </source>
</evidence>
<dbReference type="GO" id="GO:0005886">
    <property type="term" value="C:plasma membrane"/>
    <property type="evidence" value="ECO:0007669"/>
    <property type="project" value="UniProtKB-SubCell"/>
</dbReference>
<dbReference type="NCBIfam" id="TIGR00064">
    <property type="entry name" value="ftsY"/>
    <property type="match status" value="1"/>
</dbReference>
<dbReference type="Gene3D" id="1.20.120.140">
    <property type="entry name" value="Signal recognition particle SRP54, nucleotide-binding domain"/>
    <property type="match status" value="1"/>
</dbReference>
<dbReference type="PANTHER" id="PTHR43134">
    <property type="entry name" value="SIGNAL RECOGNITION PARTICLE RECEPTOR SUBUNIT ALPHA"/>
    <property type="match status" value="1"/>
</dbReference>
<evidence type="ECO:0000256" key="4">
    <source>
        <dbReference type="ARBA" id="ARBA00022801"/>
    </source>
</evidence>
<evidence type="ECO:0000256" key="2">
    <source>
        <dbReference type="ARBA" id="ARBA00022490"/>
    </source>
</evidence>
<dbReference type="OrthoDB" id="372188at2157"/>
<dbReference type="FunFam" id="3.40.50.300:FF:000053">
    <property type="entry name" value="Signal recognition particle receptor FtsY"/>
    <property type="match status" value="1"/>
</dbReference>
<evidence type="ECO:0000256" key="1">
    <source>
        <dbReference type="ARBA" id="ARBA00022475"/>
    </source>
</evidence>
<keyword evidence="1 8" id="KW-1003">Cell membrane</keyword>
<keyword evidence="4 8" id="KW-0378">Hydrolase</keyword>
<dbReference type="InterPro" id="IPR000897">
    <property type="entry name" value="SRP54_GTPase_dom"/>
</dbReference>
<evidence type="ECO:0000313" key="12">
    <source>
        <dbReference type="EMBL" id="ALT69895.1"/>
    </source>
</evidence>
<dbReference type="KEGG" id="mmil:sm9_2139"/>
<dbReference type="Pfam" id="PF00448">
    <property type="entry name" value="SRP54"/>
    <property type="match status" value="1"/>
</dbReference>
<dbReference type="GO" id="GO:0005047">
    <property type="term" value="F:signal recognition particle binding"/>
    <property type="evidence" value="ECO:0007669"/>
    <property type="project" value="TreeGrafter"/>
</dbReference>
<comment type="catalytic activity">
    <reaction evidence="8">
        <text>GTP + H2O = GDP + phosphate + H(+)</text>
        <dbReference type="Rhea" id="RHEA:19669"/>
        <dbReference type="ChEBI" id="CHEBI:15377"/>
        <dbReference type="ChEBI" id="CHEBI:15378"/>
        <dbReference type="ChEBI" id="CHEBI:37565"/>
        <dbReference type="ChEBI" id="CHEBI:43474"/>
        <dbReference type="ChEBI" id="CHEBI:58189"/>
        <dbReference type="EC" id="3.6.5.4"/>
    </reaction>
</comment>
<dbReference type="GO" id="GO:0006614">
    <property type="term" value="P:SRP-dependent cotranslational protein targeting to membrane"/>
    <property type="evidence" value="ECO:0007669"/>
    <property type="project" value="InterPro"/>
</dbReference>
<dbReference type="SMART" id="SM00962">
    <property type="entry name" value="SRP54"/>
    <property type="match status" value="1"/>
</dbReference>
<keyword evidence="5 8" id="KW-0342">GTP-binding</keyword>
<dbReference type="InterPro" id="IPR003593">
    <property type="entry name" value="AAA+_ATPase"/>
</dbReference>
<dbReference type="InterPro" id="IPR004390">
    <property type="entry name" value="SR_rcpt_FtsY"/>
</dbReference>
<evidence type="ECO:0000256" key="10">
    <source>
        <dbReference type="SAM" id="MobiDB-lite"/>
    </source>
</evidence>
<dbReference type="InterPro" id="IPR036225">
    <property type="entry name" value="SRP/SRP_N"/>
</dbReference>
<dbReference type="SUPFAM" id="SSF52540">
    <property type="entry name" value="P-loop containing nucleoside triphosphate hydrolases"/>
    <property type="match status" value="1"/>
</dbReference>
<keyword evidence="9" id="KW-0175">Coiled coil</keyword>
<dbReference type="InterPro" id="IPR013822">
    <property type="entry name" value="Signal_recog_particl_SRP54_hlx"/>
</dbReference>
<dbReference type="Gene3D" id="3.40.50.300">
    <property type="entry name" value="P-loop containing nucleotide triphosphate hydrolases"/>
    <property type="match status" value="1"/>
</dbReference>
<evidence type="ECO:0000256" key="8">
    <source>
        <dbReference type="HAMAP-Rule" id="MF_00920"/>
    </source>
</evidence>
<dbReference type="AlphaFoldDB" id="A0A0U3E7A3"/>
<feature type="domain" description="SRP54-type proteins GTP-binding" evidence="11">
    <location>
        <begin position="499"/>
        <end position="512"/>
    </location>
</feature>
<organism evidence="12 13">
    <name type="scientific">Methanobrevibacter millerae</name>
    <dbReference type="NCBI Taxonomy" id="230361"/>
    <lineage>
        <taxon>Archaea</taxon>
        <taxon>Methanobacteriati</taxon>
        <taxon>Methanobacteriota</taxon>
        <taxon>Methanomada group</taxon>
        <taxon>Methanobacteria</taxon>
        <taxon>Methanobacteriales</taxon>
        <taxon>Methanobacteriaceae</taxon>
        <taxon>Methanobrevibacter</taxon>
    </lineage>
</organism>
<dbReference type="SMART" id="SM00963">
    <property type="entry name" value="SRP54_N"/>
    <property type="match status" value="1"/>
</dbReference>
<evidence type="ECO:0000256" key="3">
    <source>
        <dbReference type="ARBA" id="ARBA00022741"/>
    </source>
</evidence>
<proteinExistence type="inferred from homology"/>
<feature type="compositionally biased region" description="Basic and acidic residues" evidence="10">
    <location>
        <begin position="47"/>
        <end position="59"/>
    </location>
</feature>
<keyword evidence="13" id="KW-1185">Reference proteome</keyword>
<dbReference type="InterPro" id="IPR027417">
    <property type="entry name" value="P-loop_NTPase"/>
</dbReference>
<evidence type="ECO:0000256" key="9">
    <source>
        <dbReference type="SAM" id="Coils"/>
    </source>
</evidence>
<keyword evidence="6 8" id="KW-0472">Membrane</keyword>
<dbReference type="HAMAP" id="MF_00920">
    <property type="entry name" value="FtsY"/>
    <property type="match status" value="1"/>
</dbReference>
<reference evidence="12 13" key="1">
    <citation type="submission" date="2015-04" db="EMBL/GenBank/DDBJ databases">
        <title>The complete genome sequence of the rumen methanogen Methanobrevibacter millerae SM9.</title>
        <authorList>
            <person name="Leahy S.C."/>
            <person name="Kelly W.J."/>
            <person name="Pacheco D.M."/>
            <person name="Li D."/>
            <person name="Altermann E."/>
            <person name="Attwood G.T."/>
        </authorList>
    </citation>
    <scope>NUCLEOTIDE SEQUENCE [LARGE SCALE GENOMIC DNA]</scope>
    <source>
        <strain evidence="12 13">SM9</strain>
    </source>
</reference>
<dbReference type="PATRIC" id="fig|230361.4.peg.2212"/>
<dbReference type="InterPro" id="IPR042101">
    <property type="entry name" value="SRP54_N_sf"/>
</dbReference>
<dbReference type="EMBL" id="CP011266">
    <property type="protein sequence ID" value="ALT69895.1"/>
    <property type="molecule type" value="Genomic_DNA"/>
</dbReference>